<dbReference type="PANTHER" id="PTHR43235">
    <property type="entry name" value="GLUTAMINE AMIDOTRANSFERASE PB2B2.05-RELATED"/>
    <property type="match status" value="1"/>
</dbReference>
<protein>
    <submittedName>
        <fullName evidence="1">Putative glutamine amidotransferase</fullName>
    </submittedName>
</protein>
<dbReference type="RefSeq" id="WP_174497194.1">
    <property type="nucleotide sequence ID" value="NZ_CADDWK010000012.1"/>
</dbReference>
<dbReference type="Proteomes" id="UP000581688">
    <property type="component" value="Unassembled WGS sequence"/>
</dbReference>
<dbReference type="PROSITE" id="PS51273">
    <property type="entry name" value="GATASE_TYPE_1"/>
    <property type="match status" value="1"/>
</dbReference>
<gene>
    <name evidence="1" type="ORF">HNQ94_003184</name>
</gene>
<dbReference type="Gene3D" id="3.40.50.880">
    <property type="match status" value="1"/>
</dbReference>
<dbReference type="GO" id="GO:0005829">
    <property type="term" value="C:cytosol"/>
    <property type="evidence" value="ECO:0007669"/>
    <property type="project" value="TreeGrafter"/>
</dbReference>
<comment type="caution">
    <text evidence="1">The sequence shown here is derived from an EMBL/GenBank/DDBJ whole genome shotgun (WGS) entry which is preliminary data.</text>
</comment>
<dbReference type="SUPFAM" id="SSF52317">
    <property type="entry name" value="Class I glutamine amidotransferase-like"/>
    <property type="match status" value="1"/>
</dbReference>
<keyword evidence="1" id="KW-0315">Glutamine amidotransferase</keyword>
<dbReference type="InterPro" id="IPR029062">
    <property type="entry name" value="Class_I_gatase-like"/>
</dbReference>
<dbReference type="AlphaFoldDB" id="A0A841Q8H7"/>
<sequence>MKPLIGITSSLEVDQETALVSYDNINAISKAGGVPIILPNLAIEEDIDQLANKLDGLYVTGGYDIDPTLFGEEPHIGLGTITPARDKYELALLKRFLELDKPILAVCRGLQILNIAAGGNMYQDIYSQISEPLLQHSQNAPKGHASHFVHIHPNTKLYEITGVDKIKVNSRHHQANKYVPNSFQICGEATDGIVEAMESNVHQFVLGLQWHPENLASTGDEVSIKIYEAFLEACTTKVVAPKVY</sequence>
<keyword evidence="2" id="KW-1185">Reference proteome</keyword>
<dbReference type="CDD" id="cd01745">
    <property type="entry name" value="GATase1_2"/>
    <property type="match status" value="1"/>
</dbReference>
<name>A0A841Q8H7_9BACI</name>
<dbReference type="Pfam" id="PF07722">
    <property type="entry name" value="Peptidase_C26"/>
    <property type="match status" value="1"/>
</dbReference>
<evidence type="ECO:0000313" key="2">
    <source>
        <dbReference type="Proteomes" id="UP000581688"/>
    </source>
</evidence>
<accession>A0A841Q8H7</accession>
<dbReference type="GO" id="GO:0033969">
    <property type="term" value="F:gamma-glutamyl-gamma-aminobutyrate hydrolase activity"/>
    <property type="evidence" value="ECO:0007669"/>
    <property type="project" value="TreeGrafter"/>
</dbReference>
<dbReference type="InterPro" id="IPR044668">
    <property type="entry name" value="PuuD-like"/>
</dbReference>
<dbReference type="PANTHER" id="PTHR43235:SF1">
    <property type="entry name" value="GLUTAMINE AMIDOTRANSFERASE PB2B2.05-RELATED"/>
    <property type="match status" value="1"/>
</dbReference>
<dbReference type="GO" id="GO:0016740">
    <property type="term" value="F:transferase activity"/>
    <property type="evidence" value="ECO:0007669"/>
    <property type="project" value="UniProtKB-KW"/>
</dbReference>
<proteinExistence type="predicted"/>
<dbReference type="GO" id="GO:0006598">
    <property type="term" value="P:polyamine catabolic process"/>
    <property type="evidence" value="ECO:0007669"/>
    <property type="project" value="TreeGrafter"/>
</dbReference>
<evidence type="ECO:0000313" key="1">
    <source>
        <dbReference type="EMBL" id="MBB6454695.1"/>
    </source>
</evidence>
<dbReference type="InterPro" id="IPR011697">
    <property type="entry name" value="Peptidase_C26"/>
</dbReference>
<keyword evidence="1" id="KW-0808">Transferase</keyword>
<dbReference type="EMBL" id="JACHGH010000011">
    <property type="protein sequence ID" value="MBB6454695.1"/>
    <property type="molecule type" value="Genomic_DNA"/>
</dbReference>
<reference evidence="1 2" key="1">
    <citation type="submission" date="2020-08" db="EMBL/GenBank/DDBJ databases">
        <title>Genomic Encyclopedia of Type Strains, Phase IV (KMG-IV): sequencing the most valuable type-strain genomes for metagenomic binning, comparative biology and taxonomic classification.</title>
        <authorList>
            <person name="Goeker M."/>
        </authorList>
    </citation>
    <scope>NUCLEOTIDE SEQUENCE [LARGE SCALE GENOMIC DNA]</scope>
    <source>
        <strain evidence="1 2">DSM 19612</strain>
    </source>
</reference>
<organism evidence="1 2">
    <name type="scientific">Salirhabdus euzebyi</name>
    <dbReference type="NCBI Taxonomy" id="394506"/>
    <lineage>
        <taxon>Bacteria</taxon>
        <taxon>Bacillati</taxon>
        <taxon>Bacillota</taxon>
        <taxon>Bacilli</taxon>
        <taxon>Bacillales</taxon>
        <taxon>Bacillaceae</taxon>
        <taxon>Salirhabdus</taxon>
    </lineage>
</organism>